<feature type="region of interest" description="Disordered" evidence="1">
    <location>
        <begin position="1"/>
        <end position="31"/>
    </location>
</feature>
<evidence type="ECO:0000313" key="3">
    <source>
        <dbReference type="Proteomes" id="UP001279734"/>
    </source>
</evidence>
<name>A0AAD3Y6P9_NEPGR</name>
<sequence>MRSTISTGQPQKAKAREAGVQEGRATSNSTKWDYSQTPGLYRIAADVGLLAFHPHFLCGWHGFDLLETAVLAAGKIQCLLLILAAVGSVTEG</sequence>
<accession>A0AAD3Y6P9</accession>
<evidence type="ECO:0000256" key="1">
    <source>
        <dbReference type="SAM" id="MobiDB-lite"/>
    </source>
</evidence>
<comment type="caution">
    <text evidence="2">The sequence shown here is derived from an EMBL/GenBank/DDBJ whole genome shotgun (WGS) entry which is preliminary data.</text>
</comment>
<evidence type="ECO:0000313" key="2">
    <source>
        <dbReference type="EMBL" id="GMH29475.1"/>
    </source>
</evidence>
<dbReference type="AlphaFoldDB" id="A0AAD3Y6P9"/>
<proteinExistence type="predicted"/>
<dbReference type="EMBL" id="BSYO01000036">
    <property type="protein sequence ID" value="GMH29475.1"/>
    <property type="molecule type" value="Genomic_DNA"/>
</dbReference>
<organism evidence="2 3">
    <name type="scientific">Nepenthes gracilis</name>
    <name type="common">Slender pitcher plant</name>
    <dbReference type="NCBI Taxonomy" id="150966"/>
    <lineage>
        <taxon>Eukaryota</taxon>
        <taxon>Viridiplantae</taxon>
        <taxon>Streptophyta</taxon>
        <taxon>Embryophyta</taxon>
        <taxon>Tracheophyta</taxon>
        <taxon>Spermatophyta</taxon>
        <taxon>Magnoliopsida</taxon>
        <taxon>eudicotyledons</taxon>
        <taxon>Gunneridae</taxon>
        <taxon>Pentapetalae</taxon>
        <taxon>Caryophyllales</taxon>
        <taxon>Nepenthaceae</taxon>
        <taxon>Nepenthes</taxon>
    </lineage>
</organism>
<gene>
    <name evidence="2" type="ORF">Nepgr_031318</name>
</gene>
<reference evidence="2" key="1">
    <citation type="submission" date="2023-05" db="EMBL/GenBank/DDBJ databases">
        <title>Nepenthes gracilis genome sequencing.</title>
        <authorList>
            <person name="Fukushima K."/>
        </authorList>
    </citation>
    <scope>NUCLEOTIDE SEQUENCE</scope>
    <source>
        <strain evidence="2">SING2019-196</strain>
    </source>
</reference>
<protein>
    <submittedName>
        <fullName evidence="2">Uncharacterized protein</fullName>
    </submittedName>
</protein>
<feature type="compositionally biased region" description="Polar residues" evidence="1">
    <location>
        <begin position="1"/>
        <end position="10"/>
    </location>
</feature>
<dbReference type="Proteomes" id="UP001279734">
    <property type="component" value="Unassembled WGS sequence"/>
</dbReference>
<keyword evidence="3" id="KW-1185">Reference proteome</keyword>